<name>A0ABQ7QJB1_PLUXY</name>
<dbReference type="Proteomes" id="UP000823941">
    <property type="component" value="Chromosome 13"/>
</dbReference>
<dbReference type="Pfam" id="PF16033">
    <property type="entry name" value="DUF4789"/>
    <property type="match status" value="1"/>
</dbReference>
<dbReference type="PANTHER" id="PTHR21177:SF7">
    <property type="entry name" value="GH11627P"/>
    <property type="match status" value="1"/>
</dbReference>
<comment type="caution">
    <text evidence="2">The sequence shown here is derived from an EMBL/GenBank/DDBJ whole genome shotgun (WGS) entry which is preliminary data.</text>
</comment>
<organism evidence="2 3">
    <name type="scientific">Plutella xylostella</name>
    <name type="common">Diamondback moth</name>
    <name type="synonym">Plutella maculipennis</name>
    <dbReference type="NCBI Taxonomy" id="51655"/>
    <lineage>
        <taxon>Eukaryota</taxon>
        <taxon>Metazoa</taxon>
        <taxon>Ecdysozoa</taxon>
        <taxon>Arthropoda</taxon>
        <taxon>Hexapoda</taxon>
        <taxon>Insecta</taxon>
        <taxon>Pterygota</taxon>
        <taxon>Neoptera</taxon>
        <taxon>Endopterygota</taxon>
        <taxon>Lepidoptera</taxon>
        <taxon>Glossata</taxon>
        <taxon>Ditrysia</taxon>
        <taxon>Yponomeutoidea</taxon>
        <taxon>Plutellidae</taxon>
        <taxon>Plutella</taxon>
    </lineage>
</organism>
<accession>A0ABQ7QJB1</accession>
<dbReference type="EMBL" id="JAHIBW010000013">
    <property type="protein sequence ID" value="KAG7305321.1"/>
    <property type="molecule type" value="Genomic_DNA"/>
</dbReference>
<evidence type="ECO:0000313" key="2">
    <source>
        <dbReference type="EMBL" id="KAG7305321.1"/>
    </source>
</evidence>
<evidence type="ECO:0000259" key="1">
    <source>
        <dbReference type="Pfam" id="PF16033"/>
    </source>
</evidence>
<proteinExistence type="predicted"/>
<reference evidence="2 3" key="1">
    <citation type="submission" date="2021-06" db="EMBL/GenBank/DDBJ databases">
        <title>A haploid diamondback moth (Plutella xylostella L.) genome assembly resolves 31 chromosomes and identifies a diamide resistance mutation.</title>
        <authorList>
            <person name="Ward C.M."/>
            <person name="Perry K.D."/>
            <person name="Baker G."/>
            <person name="Powis K."/>
            <person name="Heckel D.G."/>
            <person name="Baxter S.W."/>
        </authorList>
    </citation>
    <scope>NUCLEOTIDE SEQUENCE [LARGE SCALE GENOMIC DNA]</scope>
    <source>
        <strain evidence="2 3">LV</strain>
        <tissue evidence="2">Single pupa</tissue>
    </source>
</reference>
<dbReference type="PANTHER" id="PTHR21177">
    <property type="entry name" value="IP06524P-RELATED"/>
    <property type="match status" value="1"/>
</dbReference>
<keyword evidence="3" id="KW-1185">Reference proteome</keyword>
<gene>
    <name evidence="2" type="ORF">JYU34_009383</name>
</gene>
<sequence>MLELANSLGPCPKGHTFSITQVSPHGSIAACACKSFHARAADGACYRLYTRGPCEQDEMIARGGRCIKVPCARGRLYVPERRRCYRPGAPEPCPLGEVVAFDFDARPALDGLSHNGVCACGGGSCARREPCLLGEVVAFDFDSHPALDGLSHNGVCACGGGSCATREVETCLTRRGAAVFNGSCHILHTQGPCDPHSWLTRDPLDGRVKCLCRPGTNNCGKTGQT</sequence>
<dbReference type="InterPro" id="IPR031993">
    <property type="entry name" value="DUF4789"/>
</dbReference>
<feature type="domain" description="DUF4789" evidence="1">
    <location>
        <begin position="29"/>
        <end position="93"/>
    </location>
</feature>
<evidence type="ECO:0000313" key="3">
    <source>
        <dbReference type="Proteomes" id="UP000823941"/>
    </source>
</evidence>
<protein>
    <recommendedName>
        <fullName evidence="1">DUF4789 domain-containing protein</fullName>
    </recommendedName>
</protein>